<dbReference type="EMBL" id="MINN01000074">
    <property type="protein sequence ID" value="OIU71976.1"/>
    <property type="molecule type" value="Genomic_DNA"/>
</dbReference>
<dbReference type="OrthoDB" id="2988706at2"/>
<reference evidence="1 2" key="1">
    <citation type="submission" date="2016-09" db="EMBL/GenBank/DDBJ databases">
        <title>Bacillus aquimaris SAMM genome sequence reveals colonization and biosurfactant production capacities.</title>
        <authorList>
            <person name="Waghmode S.R."/>
            <person name="Suryavanshi M.V."/>
        </authorList>
    </citation>
    <scope>NUCLEOTIDE SEQUENCE [LARGE SCALE GENOMIC DNA]</scope>
    <source>
        <strain evidence="1 2">SAMM</strain>
    </source>
</reference>
<comment type="caution">
    <text evidence="1">The sequence shown here is derived from an EMBL/GenBank/DDBJ whole genome shotgun (WGS) entry which is preliminary data.</text>
</comment>
<proteinExistence type="predicted"/>
<accession>A0A1J6WJF9</accession>
<name>A0A1J6WJF9_9BACI</name>
<dbReference type="AlphaFoldDB" id="A0A1J6WJF9"/>
<evidence type="ECO:0000313" key="2">
    <source>
        <dbReference type="Proteomes" id="UP000182062"/>
    </source>
</evidence>
<dbReference type="InterPro" id="IPR009776">
    <property type="entry name" value="Spore_0_M"/>
</dbReference>
<protein>
    <recommendedName>
        <fullName evidence="3">Sporulation protein</fullName>
    </recommendedName>
</protein>
<dbReference type="Proteomes" id="UP000182062">
    <property type="component" value="Unassembled WGS sequence"/>
</dbReference>
<sequence length="128" mass="14568">MLLRKYASMFGVGSAKIDLILPKTEFSPGELLHGYFILKGGIVKQKVRRIDCDLIMVDKQATEKIIDSTTILKSEDLAPDETNRLNFVYRIPKTLQTGQNGIRYLFKTKLTFDKGVESLDEDWIIVVT</sequence>
<keyword evidence="2" id="KW-1185">Reference proteome</keyword>
<evidence type="ECO:0000313" key="1">
    <source>
        <dbReference type="EMBL" id="OIU71976.1"/>
    </source>
</evidence>
<organism evidence="1 2">
    <name type="scientific">Rossellomorea aquimaris</name>
    <dbReference type="NCBI Taxonomy" id="189382"/>
    <lineage>
        <taxon>Bacteria</taxon>
        <taxon>Bacillati</taxon>
        <taxon>Bacillota</taxon>
        <taxon>Bacilli</taxon>
        <taxon>Bacillales</taxon>
        <taxon>Bacillaceae</taxon>
        <taxon>Rossellomorea</taxon>
    </lineage>
</organism>
<dbReference type="RefSeq" id="WP_071617640.1">
    <property type="nucleotide sequence ID" value="NZ_MINN01000074.1"/>
</dbReference>
<evidence type="ECO:0008006" key="3">
    <source>
        <dbReference type="Google" id="ProtNLM"/>
    </source>
</evidence>
<dbReference type="Pfam" id="PF07070">
    <property type="entry name" value="Spo0M"/>
    <property type="match status" value="1"/>
</dbReference>
<gene>
    <name evidence="1" type="ORF">BHE18_04860</name>
</gene>